<comment type="caution">
    <text evidence="4">The sequence shown here is derived from an EMBL/GenBank/DDBJ whole genome shotgun (WGS) entry which is preliminary data.</text>
</comment>
<dbReference type="InterPro" id="IPR001011">
    <property type="entry name" value="Acid_Pase_classA_bac"/>
</dbReference>
<protein>
    <recommendedName>
        <fullName evidence="1">Acid phosphatase</fullName>
        <ecNumber evidence="1">3.1.3.2</ecNumber>
    </recommendedName>
</protein>
<comment type="similarity">
    <text evidence="1">Belongs to the class A bacterial acid phosphatase family.</text>
</comment>
<sequence length="284" mass="30407">MPTQAPSRPALLLRLLLATSLLAGCAQDPAARTASPPSGPSAMTPYLGAGRPDGLLVLPPPPAPASPAQRLDEIVFTHSRALRERDPQRWALARNDAQLDFDHLMADFACALQVRLDRNSAPTLYRLLARLALDSRPETDAVKDHYDRRRPYIGNDAPICIARGTSLDATASYPSGHTTIGWTLALLLTELAPDRAGEILARGRAFGESRIVCGVHWLSDVQAGTLNGATLVAAVHSSPGFRADMLQAGREIAAARRDPRPADPAMCAAEADAERHSPLFALQP</sequence>
<evidence type="ECO:0000313" key="4">
    <source>
        <dbReference type="EMBL" id="TLU72806.1"/>
    </source>
</evidence>
<dbReference type="SMART" id="SM00014">
    <property type="entry name" value="acidPPc"/>
    <property type="match status" value="1"/>
</dbReference>
<dbReference type="Proteomes" id="UP000305654">
    <property type="component" value="Unassembled WGS sequence"/>
</dbReference>
<dbReference type="OrthoDB" id="9805301at2"/>
<dbReference type="GO" id="GO:0003993">
    <property type="term" value="F:acid phosphatase activity"/>
    <property type="evidence" value="ECO:0007669"/>
    <property type="project" value="UniProtKB-EC"/>
</dbReference>
<dbReference type="PIRSF" id="PIRSF000897">
    <property type="entry name" value="Acid_Ptase_ClsA"/>
    <property type="match status" value="1"/>
</dbReference>
<feature type="signal peptide" evidence="2">
    <location>
        <begin position="1"/>
        <end position="23"/>
    </location>
</feature>
<dbReference type="CDD" id="cd03397">
    <property type="entry name" value="PAP2_acid_phosphatase"/>
    <property type="match status" value="1"/>
</dbReference>
<dbReference type="GO" id="GO:0030288">
    <property type="term" value="C:outer membrane-bounded periplasmic space"/>
    <property type="evidence" value="ECO:0007669"/>
    <property type="project" value="InterPro"/>
</dbReference>
<feature type="chain" id="PRO_5024363486" description="Acid phosphatase" evidence="2">
    <location>
        <begin position="24"/>
        <end position="284"/>
    </location>
</feature>
<keyword evidence="1" id="KW-0378">Hydrolase</keyword>
<dbReference type="InterPro" id="IPR000326">
    <property type="entry name" value="PAP2/HPO"/>
</dbReference>
<dbReference type="EMBL" id="VCDI01000003">
    <property type="protein sequence ID" value="TLU72806.1"/>
    <property type="molecule type" value="Genomic_DNA"/>
</dbReference>
<dbReference type="Pfam" id="PF01569">
    <property type="entry name" value="PAP2"/>
    <property type="match status" value="1"/>
</dbReference>
<name>A0A5R9JBN7_9PROT</name>
<gene>
    <name evidence="4" type="ORF">FE263_12385</name>
</gene>
<feature type="domain" description="Phosphatidic acid phosphatase type 2/haloperoxidase" evidence="3">
    <location>
        <begin position="123"/>
        <end position="236"/>
    </location>
</feature>
<keyword evidence="2" id="KW-0732">Signal</keyword>
<comment type="catalytic activity">
    <reaction evidence="1">
        <text>a phosphate monoester + H2O = an alcohol + phosphate</text>
        <dbReference type="Rhea" id="RHEA:15017"/>
        <dbReference type="ChEBI" id="CHEBI:15377"/>
        <dbReference type="ChEBI" id="CHEBI:30879"/>
        <dbReference type="ChEBI" id="CHEBI:43474"/>
        <dbReference type="ChEBI" id="CHEBI:67140"/>
        <dbReference type="EC" id="3.1.3.2"/>
    </reaction>
</comment>
<evidence type="ECO:0000313" key="5">
    <source>
        <dbReference type="Proteomes" id="UP000305654"/>
    </source>
</evidence>
<reference evidence="4 5" key="1">
    <citation type="submission" date="2019-05" db="EMBL/GenBank/DDBJ databases">
        <authorList>
            <person name="Pankratov T."/>
            <person name="Grouzdev D."/>
        </authorList>
    </citation>
    <scope>NUCLEOTIDE SEQUENCE [LARGE SCALE GENOMIC DNA]</scope>
    <source>
        <strain evidence="4 5">KEBCLARHB70R</strain>
    </source>
</reference>
<dbReference type="EC" id="3.1.3.2" evidence="1"/>
<dbReference type="InterPro" id="IPR036938">
    <property type="entry name" value="PAP2/HPO_sf"/>
</dbReference>
<accession>A0A5R9JBN7</accession>
<organism evidence="4 5">
    <name type="scientific">Lichenicoccus roseus</name>
    <dbReference type="NCBI Taxonomy" id="2683649"/>
    <lineage>
        <taxon>Bacteria</taxon>
        <taxon>Pseudomonadati</taxon>
        <taxon>Pseudomonadota</taxon>
        <taxon>Alphaproteobacteria</taxon>
        <taxon>Acetobacterales</taxon>
        <taxon>Acetobacteraceae</taxon>
        <taxon>Lichenicoccus</taxon>
    </lineage>
</organism>
<dbReference type="SUPFAM" id="SSF48317">
    <property type="entry name" value="Acid phosphatase/Vanadium-dependent haloperoxidase"/>
    <property type="match status" value="1"/>
</dbReference>
<keyword evidence="5" id="KW-1185">Reference proteome</keyword>
<evidence type="ECO:0000259" key="3">
    <source>
        <dbReference type="SMART" id="SM00014"/>
    </source>
</evidence>
<dbReference type="PRINTS" id="PR00483">
    <property type="entry name" value="BACPHPHTASE"/>
</dbReference>
<dbReference type="Gene3D" id="1.20.144.10">
    <property type="entry name" value="Phosphatidic acid phosphatase type 2/haloperoxidase"/>
    <property type="match status" value="1"/>
</dbReference>
<evidence type="ECO:0000256" key="2">
    <source>
        <dbReference type="SAM" id="SignalP"/>
    </source>
</evidence>
<dbReference type="AlphaFoldDB" id="A0A5R9JBN7"/>
<proteinExistence type="inferred from homology"/>
<evidence type="ECO:0000256" key="1">
    <source>
        <dbReference type="PIRNR" id="PIRNR000897"/>
    </source>
</evidence>